<sequence>MSRKVERGVRSVDELQALKNPLKVNDIVVDKLGRKSQKFIGEKATVAINPDTGKIISVYPTSTKLAERLKK</sequence>
<evidence type="ECO:0000313" key="1">
    <source>
        <dbReference type="EMBL" id="ARN84933.1"/>
    </source>
</evidence>
<reference evidence="1 2" key="1">
    <citation type="submission" date="2014-06" db="EMBL/GenBank/DDBJ databases">
        <title>The genome of the endonuclear symbiont Nucleicultrix amoebiphila.</title>
        <authorList>
            <person name="Schulz F."/>
            <person name="Horn M."/>
        </authorList>
    </citation>
    <scope>NUCLEOTIDE SEQUENCE [LARGE SCALE GENOMIC DNA]</scope>
    <source>
        <strain evidence="1 2">FS5</strain>
    </source>
</reference>
<dbReference type="STRING" id="1414854.GQ61_06140"/>
<dbReference type="Proteomes" id="UP000237351">
    <property type="component" value="Chromosome"/>
</dbReference>
<dbReference type="KEGG" id="naf:GQ61_06140"/>
<organism evidence="1 2">
    <name type="scientific">Candidatus Nucleicultrix amoebiphila FS5</name>
    <dbReference type="NCBI Taxonomy" id="1414854"/>
    <lineage>
        <taxon>Bacteria</taxon>
        <taxon>Pseudomonadati</taxon>
        <taxon>Pseudomonadota</taxon>
        <taxon>Alphaproteobacteria</taxon>
        <taxon>Holosporales</taxon>
        <taxon>Candidatus Nucleicultricaceae</taxon>
        <taxon>Candidatus Nucleicultrix</taxon>
    </lineage>
</organism>
<evidence type="ECO:0000313" key="2">
    <source>
        <dbReference type="Proteomes" id="UP000237351"/>
    </source>
</evidence>
<dbReference type="EMBL" id="CP008743">
    <property type="protein sequence ID" value="ARN84933.1"/>
    <property type="molecule type" value="Genomic_DNA"/>
</dbReference>
<proteinExistence type="predicted"/>
<keyword evidence="2" id="KW-1185">Reference proteome</keyword>
<gene>
    <name evidence="1" type="ORF">GQ61_06140</name>
</gene>
<protein>
    <submittedName>
        <fullName evidence="1">Uncharacterized protein</fullName>
    </submittedName>
</protein>
<dbReference type="AlphaFoldDB" id="A0A1W6N511"/>
<accession>A0A1W6N511</accession>
<name>A0A1W6N511_9PROT</name>